<dbReference type="AlphaFoldDB" id="A0A0C2MB69"/>
<dbReference type="Proteomes" id="UP000031668">
    <property type="component" value="Unassembled WGS sequence"/>
</dbReference>
<proteinExistence type="predicted"/>
<sequence>MGSRASFDIYIVPLPASKGGLRVCDNSSHSSTQHSVCYSTAAQSFSRISPFHRESMILTSKTMKAIVNEDETIEENSDKLSDGNLAVDFTSIIPETAHITKKSSTVVTKWGILEKYAWKNTLFRILQVEEFTSSMLIQANRLPCRKKLIQTLFPSS</sequence>
<organism evidence="1 2">
    <name type="scientific">Thelohanellus kitauei</name>
    <name type="common">Myxosporean</name>
    <dbReference type="NCBI Taxonomy" id="669202"/>
    <lineage>
        <taxon>Eukaryota</taxon>
        <taxon>Metazoa</taxon>
        <taxon>Cnidaria</taxon>
        <taxon>Myxozoa</taxon>
        <taxon>Myxosporea</taxon>
        <taxon>Bivalvulida</taxon>
        <taxon>Platysporina</taxon>
        <taxon>Myxobolidae</taxon>
        <taxon>Thelohanellus</taxon>
    </lineage>
</organism>
<evidence type="ECO:0000313" key="1">
    <source>
        <dbReference type="EMBL" id="KII64226.1"/>
    </source>
</evidence>
<evidence type="ECO:0000313" key="2">
    <source>
        <dbReference type="Proteomes" id="UP000031668"/>
    </source>
</evidence>
<reference evidence="1 2" key="1">
    <citation type="journal article" date="2014" name="Genome Biol. Evol.">
        <title>The genome of the myxosporean Thelohanellus kitauei shows adaptations to nutrient acquisition within its fish host.</title>
        <authorList>
            <person name="Yang Y."/>
            <person name="Xiong J."/>
            <person name="Zhou Z."/>
            <person name="Huo F."/>
            <person name="Miao W."/>
            <person name="Ran C."/>
            <person name="Liu Y."/>
            <person name="Zhang J."/>
            <person name="Feng J."/>
            <person name="Wang M."/>
            <person name="Wang M."/>
            <person name="Wang L."/>
            <person name="Yao B."/>
        </authorList>
    </citation>
    <scope>NUCLEOTIDE SEQUENCE [LARGE SCALE GENOMIC DNA]</scope>
    <source>
        <strain evidence="1">Wuqing</strain>
    </source>
</reference>
<accession>A0A0C2MB69</accession>
<comment type="caution">
    <text evidence="1">The sequence shown here is derived from an EMBL/GenBank/DDBJ whole genome shotgun (WGS) entry which is preliminary data.</text>
</comment>
<protein>
    <submittedName>
        <fullName evidence="1">Uncharacterized protein</fullName>
    </submittedName>
</protein>
<gene>
    <name evidence="1" type="ORF">RF11_15901</name>
</gene>
<keyword evidence="2" id="KW-1185">Reference proteome</keyword>
<dbReference type="EMBL" id="JWZT01004376">
    <property type="protein sequence ID" value="KII64226.1"/>
    <property type="molecule type" value="Genomic_DNA"/>
</dbReference>
<name>A0A0C2MB69_THEKT</name>